<proteinExistence type="predicted"/>
<dbReference type="EMBL" id="RQTK01001313">
    <property type="protein sequence ID" value="RUS70888.1"/>
    <property type="molecule type" value="Genomic_DNA"/>
</dbReference>
<protein>
    <submittedName>
        <fullName evidence="3">Uncharacterized protein</fullName>
    </submittedName>
</protein>
<feature type="compositionally biased region" description="Basic and acidic residues" evidence="1">
    <location>
        <begin position="283"/>
        <end position="295"/>
    </location>
</feature>
<organism evidence="3 4">
    <name type="scientific">Elysia chlorotica</name>
    <name type="common">Eastern emerald elysia</name>
    <name type="synonym">Sea slug</name>
    <dbReference type="NCBI Taxonomy" id="188477"/>
    <lineage>
        <taxon>Eukaryota</taxon>
        <taxon>Metazoa</taxon>
        <taxon>Spiralia</taxon>
        <taxon>Lophotrochozoa</taxon>
        <taxon>Mollusca</taxon>
        <taxon>Gastropoda</taxon>
        <taxon>Heterobranchia</taxon>
        <taxon>Euthyneura</taxon>
        <taxon>Panpulmonata</taxon>
        <taxon>Sacoglossa</taxon>
        <taxon>Placobranchoidea</taxon>
        <taxon>Plakobranchidae</taxon>
        <taxon>Elysia</taxon>
    </lineage>
</organism>
<keyword evidence="2" id="KW-0472">Membrane</keyword>
<name>A0A3S1H2G7_ELYCH</name>
<sequence>MTESTPRVTTWGGASLVSTAGITPGFPTITSYTSVPTTSTSGVNGHIGGNNIGVTVNHGNETSSHVATYIGLACGLLVSIAIASVVIIRCRRKRTSRQKKEEMRLSFTDIQPYACSGEEKEGYMDVTETPPVLCEAAKSNVLDSACVDPASVYCTIADRDLTQVNQSAGNKTANVTEPRPPIRPRRYSLTQLSQDVEETIGVREVAEFCMDGNVYSELTNVGQSSPEDHPPALDCTAQVAEGGHKTATATGVYNKLNSNGRGSSGLQVNVLKSYNMAAGQLEVSKKDRESSEKNDITGQTANPYCLAREPNAVQKTQSSEANVDGSDGQSKNHTVDNNCHIIQAVAACSRVGGKENTYEQTDLNNSDLFDGGSTNNISRTDVSQESTGCLPGTESTEYFELEAGDDPYLVSGIPVPEQNEHTPNQTEEYFVLEDNEEGNVEGECRGVVGDDGFHEYHKPMHDHGVDDVHIYHEIQSGYEKTEYAELD</sequence>
<keyword evidence="4" id="KW-1185">Reference proteome</keyword>
<feature type="transmembrane region" description="Helical" evidence="2">
    <location>
        <begin position="66"/>
        <end position="90"/>
    </location>
</feature>
<evidence type="ECO:0000313" key="4">
    <source>
        <dbReference type="Proteomes" id="UP000271974"/>
    </source>
</evidence>
<keyword evidence="2" id="KW-1133">Transmembrane helix</keyword>
<keyword evidence="2" id="KW-0812">Transmembrane</keyword>
<feature type="region of interest" description="Disordered" evidence="1">
    <location>
        <begin position="362"/>
        <end position="392"/>
    </location>
</feature>
<dbReference type="Proteomes" id="UP000271974">
    <property type="component" value="Unassembled WGS sequence"/>
</dbReference>
<feature type="compositionally biased region" description="Polar residues" evidence="1">
    <location>
        <begin position="362"/>
        <end position="387"/>
    </location>
</feature>
<accession>A0A3S1H2G7</accession>
<evidence type="ECO:0000313" key="3">
    <source>
        <dbReference type="EMBL" id="RUS70888.1"/>
    </source>
</evidence>
<comment type="caution">
    <text evidence="3">The sequence shown here is derived from an EMBL/GenBank/DDBJ whole genome shotgun (WGS) entry which is preliminary data.</text>
</comment>
<dbReference type="AlphaFoldDB" id="A0A3S1H2G7"/>
<evidence type="ECO:0000256" key="2">
    <source>
        <dbReference type="SAM" id="Phobius"/>
    </source>
</evidence>
<feature type="region of interest" description="Disordered" evidence="1">
    <location>
        <begin position="282"/>
        <end position="305"/>
    </location>
</feature>
<feature type="region of interest" description="Disordered" evidence="1">
    <location>
        <begin position="313"/>
        <end position="332"/>
    </location>
</feature>
<reference evidence="3 4" key="1">
    <citation type="submission" date="2019-01" db="EMBL/GenBank/DDBJ databases">
        <title>A draft genome assembly of the solar-powered sea slug Elysia chlorotica.</title>
        <authorList>
            <person name="Cai H."/>
            <person name="Li Q."/>
            <person name="Fang X."/>
            <person name="Li J."/>
            <person name="Curtis N.E."/>
            <person name="Altenburger A."/>
            <person name="Shibata T."/>
            <person name="Feng M."/>
            <person name="Maeda T."/>
            <person name="Schwartz J.A."/>
            <person name="Shigenobu S."/>
            <person name="Lundholm N."/>
            <person name="Nishiyama T."/>
            <person name="Yang H."/>
            <person name="Hasebe M."/>
            <person name="Li S."/>
            <person name="Pierce S.K."/>
            <person name="Wang J."/>
        </authorList>
    </citation>
    <scope>NUCLEOTIDE SEQUENCE [LARGE SCALE GENOMIC DNA]</scope>
    <source>
        <strain evidence="3">EC2010</strain>
        <tissue evidence="3">Whole organism of an adult</tissue>
    </source>
</reference>
<gene>
    <name evidence="3" type="ORF">EGW08_021351</name>
</gene>
<evidence type="ECO:0000256" key="1">
    <source>
        <dbReference type="SAM" id="MobiDB-lite"/>
    </source>
</evidence>